<dbReference type="SUPFAM" id="SSF58022">
    <property type="entry name" value="XRCC4, C-terminal oligomerization domain"/>
    <property type="match status" value="1"/>
</dbReference>
<accession>A0A1E1MIM8</accession>
<sequence length="390" mass="42786">MDPILIKVPRPDHGADSDFVLLHVASAGGKLLDLNLIGTENDNVYTFSCKRPQIGRRGPALGLDLPRGALIRKLIKFRDVLVKQNQTHKLKDKKVTQEEWETTLSAFLLGTDPQGEPVDAPEGLEAVASLQPGPGDVPKSITVQKLGSIALPTDPDGDGDLYEWCSENVVANRKLTQKLQASKAKLLDKDAQIKKLEESLAELVKAKNDNDTQLLEKFSLLLNEKKLKIRDQQRLLQSSNVDPAQLKELEEAGTRSRSRSAGPSRTGKRKVTEVEEEDFKDGVDKMDVDDEATAKDSDQEPARDSGEETADERTASEASEDEEPPVPLSKRKTEAKTKQEPSSSQASSSRTLQDQPEPPQKRELPFSKKLPAKTAAPADEGSATESDDEL</sequence>
<dbReference type="PANTHER" id="PTHR42067">
    <property type="entry name" value="YALI0C15378P"/>
    <property type="match status" value="1"/>
</dbReference>
<feature type="compositionally biased region" description="Basic and acidic residues" evidence="2">
    <location>
        <begin position="280"/>
        <end position="315"/>
    </location>
</feature>
<reference evidence="5" key="1">
    <citation type="submission" date="2016-03" db="EMBL/GenBank/DDBJ databases">
        <authorList>
            <person name="Guldener U."/>
        </authorList>
    </citation>
    <scope>NUCLEOTIDE SEQUENCE [LARGE SCALE GENOMIC DNA]</scope>
</reference>
<dbReference type="AlphaFoldDB" id="A0A1E1MIM8"/>
<dbReference type="EMBL" id="FJVC01000355">
    <property type="protein sequence ID" value="CZT48917.1"/>
    <property type="molecule type" value="Genomic_DNA"/>
</dbReference>
<dbReference type="InterPro" id="IPR053962">
    <property type="entry name" value="XRCC4_CC"/>
</dbReference>
<feature type="coiled-coil region" evidence="1">
    <location>
        <begin position="179"/>
        <end position="213"/>
    </location>
</feature>
<feature type="domain" description="XRCC4 coiled-coil" evidence="3">
    <location>
        <begin position="163"/>
        <end position="231"/>
    </location>
</feature>
<evidence type="ECO:0000313" key="4">
    <source>
        <dbReference type="EMBL" id="CZT48917.1"/>
    </source>
</evidence>
<keyword evidence="5" id="KW-1185">Reference proteome</keyword>
<feature type="region of interest" description="Disordered" evidence="2">
    <location>
        <begin position="246"/>
        <end position="390"/>
    </location>
</feature>
<proteinExistence type="predicted"/>
<dbReference type="InterPro" id="IPR014751">
    <property type="entry name" value="XRCC4-like_C"/>
</dbReference>
<dbReference type="Pfam" id="PF21924">
    <property type="entry name" value="XRCC4_CC"/>
    <property type="match status" value="1"/>
</dbReference>
<protein>
    <recommendedName>
        <fullName evidence="3">XRCC4 coiled-coil domain-containing protein</fullName>
    </recommendedName>
</protein>
<evidence type="ECO:0000256" key="2">
    <source>
        <dbReference type="SAM" id="MobiDB-lite"/>
    </source>
</evidence>
<evidence type="ECO:0000313" key="5">
    <source>
        <dbReference type="Proteomes" id="UP000177625"/>
    </source>
</evidence>
<evidence type="ECO:0000256" key="1">
    <source>
        <dbReference type="SAM" id="Coils"/>
    </source>
</evidence>
<keyword evidence="1" id="KW-0175">Coiled coil</keyword>
<evidence type="ECO:0000259" key="3">
    <source>
        <dbReference type="Pfam" id="PF21924"/>
    </source>
</evidence>
<organism evidence="4 5">
    <name type="scientific">Rhynchosporium secalis</name>
    <name type="common">Barley scald fungus</name>
    <dbReference type="NCBI Taxonomy" id="38038"/>
    <lineage>
        <taxon>Eukaryota</taxon>
        <taxon>Fungi</taxon>
        <taxon>Dikarya</taxon>
        <taxon>Ascomycota</taxon>
        <taxon>Pezizomycotina</taxon>
        <taxon>Leotiomycetes</taxon>
        <taxon>Helotiales</taxon>
        <taxon>Ploettnerulaceae</taxon>
        <taxon>Rhynchosporium</taxon>
    </lineage>
</organism>
<dbReference type="Gene3D" id="1.20.5.370">
    <property type="match status" value="1"/>
</dbReference>
<name>A0A1E1MIM8_RHYSE</name>
<dbReference type="PANTHER" id="PTHR42067:SF1">
    <property type="entry name" value="MITOTIC APPARATUS PROTEIN P62"/>
    <property type="match status" value="1"/>
</dbReference>
<gene>
    <name evidence="4" type="ORF">RSE6_09686</name>
</gene>
<dbReference type="Proteomes" id="UP000177625">
    <property type="component" value="Unassembled WGS sequence"/>
</dbReference>